<keyword evidence="2 5" id="KW-0547">Nucleotide-binding</keyword>
<dbReference type="NCBIfam" id="TIGR02050">
    <property type="entry name" value="gshA_cyan_rel"/>
    <property type="match status" value="1"/>
</dbReference>
<keyword evidence="7" id="KW-1185">Reference proteome</keyword>
<name>A0ABW3QQB1_9PSEU</name>
<evidence type="ECO:0000313" key="7">
    <source>
        <dbReference type="Proteomes" id="UP001597168"/>
    </source>
</evidence>
<dbReference type="NCBIfam" id="NF010041">
    <property type="entry name" value="PRK13517.1-1"/>
    <property type="match status" value="1"/>
</dbReference>
<dbReference type="InterPro" id="IPR006336">
    <property type="entry name" value="GCS2"/>
</dbReference>
<dbReference type="Gene3D" id="3.30.590.20">
    <property type="match status" value="1"/>
</dbReference>
<protein>
    <recommendedName>
        <fullName evidence="5">Putative glutamate--cysteine ligase 2</fullName>
        <ecNumber evidence="5">6.3.2.2</ecNumber>
    </recommendedName>
    <alternativeName>
        <fullName evidence="5">Gamma-glutamylcysteine synthetase 2</fullName>
        <shortName evidence="5">GCS 2</shortName>
        <shortName evidence="5">Gamma-GCS 2</shortName>
    </alternativeName>
</protein>
<dbReference type="PANTHER" id="PTHR36510">
    <property type="entry name" value="GLUTAMATE--CYSTEINE LIGASE 2-RELATED"/>
    <property type="match status" value="1"/>
</dbReference>
<keyword evidence="3 5" id="KW-0067">ATP-binding</keyword>
<dbReference type="EC" id="6.3.2.2" evidence="5"/>
<dbReference type="SUPFAM" id="SSF55931">
    <property type="entry name" value="Glutamine synthetase/guanido kinase"/>
    <property type="match status" value="1"/>
</dbReference>
<dbReference type="Proteomes" id="UP001597168">
    <property type="component" value="Unassembled WGS sequence"/>
</dbReference>
<evidence type="ECO:0000256" key="5">
    <source>
        <dbReference type="HAMAP-Rule" id="MF_01609"/>
    </source>
</evidence>
<evidence type="ECO:0000256" key="1">
    <source>
        <dbReference type="ARBA" id="ARBA00022598"/>
    </source>
</evidence>
<dbReference type="RefSeq" id="WP_380721704.1">
    <property type="nucleotide sequence ID" value="NZ_JBHTLK010000024.1"/>
</dbReference>
<dbReference type="Pfam" id="PF04107">
    <property type="entry name" value="GCS2"/>
    <property type="match status" value="1"/>
</dbReference>
<comment type="function">
    <text evidence="5">ATP-dependent carboxylate-amine ligase which exhibits weak glutamate--cysteine ligase activity.</text>
</comment>
<dbReference type="InterPro" id="IPR011793">
    <property type="entry name" value="YbdK"/>
</dbReference>
<proteinExistence type="inferred from homology"/>
<dbReference type="HAMAP" id="MF_01609">
    <property type="entry name" value="Glu_cys_ligase_2"/>
    <property type="match status" value="1"/>
</dbReference>
<organism evidence="6 7">
    <name type="scientific">Saccharothrix hoggarensis</name>
    <dbReference type="NCBI Taxonomy" id="913853"/>
    <lineage>
        <taxon>Bacteria</taxon>
        <taxon>Bacillati</taxon>
        <taxon>Actinomycetota</taxon>
        <taxon>Actinomycetes</taxon>
        <taxon>Pseudonocardiales</taxon>
        <taxon>Pseudonocardiaceae</taxon>
        <taxon>Saccharothrix</taxon>
    </lineage>
</organism>
<evidence type="ECO:0000256" key="3">
    <source>
        <dbReference type="ARBA" id="ARBA00022840"/>
    </source>
</evidence>
<evidence type="ECO:0000313" key="6">
    <source>
        <dbReference type="EMBL" id="MFD1146993.1"/>
    </source>
</evidence>
<reference evidence="7" key="1">
    <citation type="journal article" date="2019" name="Int. J. Syst. Evol. Microbiol.">
        <title>The Global Catalogue of Microorganisms (GCM) 10K type strain sequencing project: providing services to taxonomists for standard genome sequencing and annotation.</title>
        <authorList>
            <consortium name="The Broad Institute Genomics Platform"/>
            <consortium name="The Broad Institute Genome Sequencing Center for Infectious Disease"/>
            <person name="Wu L."/>
            <person name="Ma J."/>
        </authorList>
    </citation>
    <scope>NUCLEOTIDE SEQUENCE [LARGE SCALE GENOMIC DNA]</scope>
    <source>
        <strain evidence="7">CCUG 60214</strain>
    </source>
</reference>
<sequence>MTLGVEEEFLLVDPRTGEPSPHGREVVEAAKRRFGVELDEELAAAQVETKTPVCHDLADVRRQLHGLRLVAAETAHSLGDRLLAVGVAPVGGPDVRTSDPDRYRGLAEDYGMLAAEQSICGCHVHVGVPDLETAVQVCNHLRSWLPVLGTVTANSAFARGRDTGYASWRSVVWSRWPGGGPPPYFTSVAHYESACELLMTSGAARDQRSIYWDVRPSSHLPTVEVRVADVAATVDEAVLLAALVRGLVATALADLGRGLPAPVVPNEVLRAASWRAARDGVTGLSLDVQSHQLVPTRLLLDRLVHRVQDNIDDGDVALIRQLMSTMDTNGDGATRQRRAFTRAGQMSDVLDHLASDTLSGNEGWTGGPFQHTA</sequence>
<dbReference type="InterPro" id="IPR050141">
    <property type="entry name" value="GCL_type2/YbdK_subfam"/>
</dbReference>
<comment type="caution">
    <text evidence="6">The sequence shown here is derived from an EMBL/GenBank/DDBJ whole genome shotgun (WGS) entry which is preliminary data.</text>
</comment>
<accession>A0ABW3QQB1</accession>
<comment type="similarity">
    <text evidence="5">Belongs to the glutamate--cysteine ligase type 2 family. YbdK subfamily.</text>
</comment>
<gene>
    <name evidence="6" type="ORF">ACFQ3T_07640</name>
</gene>
<evidence type="ECO:0000256" key="2">
    <source>
        <dbReference type="ARBA" id="ARBA00022741"/>
    </source>
</evidence>
<keyword evidence="1 5" id="KW-0436">Ligase</keyword>
<dbReference type="PANTHER" id="PTHR36510:SF1">
    <property type="entry name" value="GLUTAMATE--CYSTEINE LIGASE 2-RELATED"/>
    <property type="match status" value="1"/>
</dbReference>
<dbReference type="EMBL" id="JBHTLK010000024">
    <property type="protein sequence ID" value="MFD1146993.1"/>
    <property type="molecule type" value="Genomic_DNA"/>
</dbReference>
<evidence type="ECO:0000256" key="4">
    <source>
        <dbReference type="ARBA" id="ARBA00048819"/>
    </source>
</evidence>
<comment type="catalytic activity">
    <reaction evidence="4 5">
        <text>L-cysteine + L-glutamate + ATP = gamma-L-glutamyl-L-cysteine + ADP + phosphate + H(+)</text>
        <dbReference type="Rhea" id="RHEA:13285"/>
        <dbReference type="ChEBI" id="CHEBI:15378"/>
        <dbReference type="ChEBI" id="CHEBI:29985"/>
        <dbReference type="ChEBI" id="CHEBI:30616"/>
        <dbReference type="ChEBI" id="CHEBI:35235"/>
        <dbReference type="ChEBI" id="CHEBI:43474"/>
        <dbReference type="ChEBI" id="CHEBI:58173"/>
        <dbReference type="ChEBI" id="CHEBI:456216"/>
        <dbReference type="EC" id="6.3.2.2"/>
    </reaction>
</comment>
<dbReference type="InterPro" id="IPR014746">
    <property type="entry name" value="Gln_synth/guanido_kin_cat_dom"/>
</dbReference>
<dbReference type="GO" id="GO:0004357">
    <property type="term" value="F:glutamate-cysteine ligase activity"/>
    <property type="evidence" value="ECO:0007669"/>
    <property type="project" value="UniProtKB-EC"/>
</dbReference>